<dbReference type="Pfam" id="PF23151">
    <property type="entry name" value="NuiA_2"/>
    <property type="match status" value="1"/>
</dbReference>
<dbReference type="AlphaFoldDB" id="A0A8H8BWE9"/>
<organism evidence="2 3">
    <name type="scientific">Cadophora malorum</name>
    <dbReference type="NCBI Taxonomy" id="108018"/>
    <lineage>
        <taxon>Eukaryota</taxon>
        <taxon>Fungi</taxon>
        <taxon>Dikarya</taxon>
        <taxon>Ascomycota</taxon>
        <taxon>Pezizomycotina</taxon>
        <taxon>Leotiomycetes</taxon>
        <taxon>Helotiales</taxon>
        <taxon>Ploettnerulaceae</taxon>
        <taxon>Cadophora</taxon>
    </lineage>
</organism>
<evidence type="ECO:0000313" key="2">
    <source>
        <dbReference type="EMBL" id="KAG4426486.1"/>
    </source>
</evidence>
<dbReference type="EMBL" id="JAFJYH010000002">
    <property type="protein sequence ID" value="KAG4426486.1"/>
    <property type="molecule type" value="Genomic_DNA"/>
</dbReference>
<reference evidence="2" key="1">
    <citation type="submission" date="2021-02" db="EMBL/GenBank/DDBJ databases">
        <title>Genome sequence Cadophora malorum strain M34.</title>
        <authorList>
            <person name="Stefanovic E."/>
            <person name="Vu D."/>
            <person name="Scully C."/>
            <person name="Dijksterhuis J."/>
            <person name="Roader J."/>
            <person name="Houbraken J."/>
        </authorList>
    </citation>
    <scope>NUCLEOTIDE SEQUENCE</scope>
    <source>
        <strain evidence="2">M34</strain>
    </source>
</reference>
<dbReference type="PANTHER" id="PTHR42093">
    <property type="match status" value="1"/>
</dbReference>
<comment type="caution">
    <text evidence="2">The sequence shown here is derived from an EMBL/GenBank/DDBJ whole genome shotgun (WGS) entry which is preliminary data.</text>
</comment>
<evidence type="ECO:0000256" key="1">
    <source>
        <dbReference type="SAM" id="MobiDB-lite"/>
    </source>
</evidence>
<accession>A0A8H8BWE9</accession>
<keyword evidence="3" id="KW-1185">Reference proteome</keyword>
<feature type="region of interest" description="Disordered" evidence="1">
    <location>
        <begin position="14"/>
        <end position="127"/>
    </location>
</feature>
<feature type="compositionally biased region" description="Low complexity" evidence="1">
    <location>
        <begin position="111"/>
        <end position="121"/>
    </location>
</feature>
<dbReference type="PANTHER" id="PTHR42093:SF1">
    <property type="match status" value="1"/>
</dbReference>
<dbReference type="Proteomes" id="UP000664132">
    <property type="component" value="Unassembled WGS sequence"/>
</dbReference>
<feature type="compositionally biased region" description="Polar residues" evidence="1">
    <location>
        <begin position="146"/>
        <end position="155"/>
    </location>
</feature>
<protein>
    <submittedName>
        <fullName evidence="2">Uncharacterized protein</fullName>
    </submittedName>
</protein>
<feature type="compositionally biased region" description="Basic and acidic residues" evidence="1">
    <location>
        <begin position="89"/>
        <end position="98"/>
    </location>
</feature>
<feature type="compositionally biased region" description="Low complexity" evidence="1">
    <location>
        <begin position="23"/>
        <end position="50"/>
    </location>
</feature>
<dbReference type="InterPro" id="IPR056539">
    <property type="entry name" value="NuiA-like"/>
</dbReference>
<proteinExistence type="predicted"/>
<sequence length="289" mass="30382">MGILISCLSIVKSQYKTSDPSQSTRTKSSAPAATKAQAPASAPTTSSPGPQDHHAQPLDPTPAPVREGLTVEHLATSPPTIPALSAPAREGEEKEKKKGSGNSVVTPVLGTATTTSTSTTTPAKMATDEDYMSFLDKANKDPSEGTAKTQGSANGNGKMEFKATEKGVKVPEVIEKVLGKGEAFYTSDADEPFVGVALKLEGKGLPDEATFAKLINHPKPKEADVQIMDVGEWDTQGQYKDLVEATREAVKGSDVRVYRVAKDGSRAEYWLVGIEGGNLVGVKALAVES</sequence>
<name>A0A8H8BWE9_9HELO</name>
<feature type="region of interest" description="Disordered" evidence="1">
    <location>
        <begin position="139"/>
        <end position="158"/>
    </location>
</feature>
<evidence type="ECO:0000313" key="3">
    <source>
        <dbReference type="Proteomes" id="UP000664132"/>
    </source>
</evidence>
<gene>
    <name evidence="2" type="ORF">IFR04_000368</name>
</gene>
<dbReference type="OrthoDB" id="5366485at2759"/>